<organism evidence="1 2">
    <name type="scientific">Panagrolaimus sp. JU765</name>
    <dbReference type="NCBI Taxonomy" id="591449"/>
    <lineage>
        <taxon>Eukaryota</taxon>
        <taxon>Metazoa</taxon>
        <taxon>Ecdysozoa</taxon>
        <taxon>Nematoda</taxon>
        <taxon>Chromadorea</taxon>
        <taxon>Rhabditida</taxon>
        <taxon>Tylenchina</taxon>
        <taxon>Panagrolaimomorpha</taxon>
        <taxon>Panagrolaimoidea</taxon>
        <taxon>Panagrolaimidae</taxon>
        <taxon>Panagrolaimus</taxon>
    </lineage>
</organism>
<proteinExistence type="predicted"/>
<dbReference type="WBParaSite" id="JU765_v2.g17601.t1">
    <property type="protein sequence ID" value="JU765_v2.g17601.t1"/>
    <property type="gene ID" value="JU765_v2.g17601"/>
</dbReference>
<dbReference type="Proteomes" id="UP000887576">
    <property type="component" value="Unplaced"/>
</dbReference>
<evidence type="ECO:0000313" key="1">
    <source>
        <dbReference type="Proteomes" id="UP000887576"/>
    </source>
</evidence>
<reference evidence="2" key="1">
    <citation type="submission" date="2022-11" db="UniProtKB">
        <authorList>
            <consortium name="WormBaseParasite"/>
        </authorList>
    </citation>
    <scope>IDENTIFICATION</scope>
</reference>
<name>A0AC34QMP9_9BILA</name>
<protein>
    <submittedName>
        <fullName evidence="2">RING-CH-type domain-containing protein</fullName>
    </submittedName>
</protein>
<evidence type="ECO:0000313" key="2">
    <source>
        <dbReference type="WBParaSite" id="JU765_v2.g17601.t1"/>
    </source>
</evidence>
<sequence length="304" mass="34530">MPELEIDLETNAANVSEASTSQRLHSFKEFLLNSKYFARRPTPEAEPQSTVESKRRSNTVSGSADGIEETLYVPSSEKRALILGADQNPPNSNGKDKNQKSSVFASTDTLFAENKCRICHSGANQRSDPLVSPCRCNGTMQFVHLGCLTHWLEVSSEKFWPTNECELCGYRFRRHPICMIRRLHFPSCTYQDKVLNSIFLFLVFLMIVCGTIASKYSNSQDVIRYRTLRVVRIGNAFFSGDEIMVVVAGILFFFCFILALCSQYRAGGTIFRQCVRFWTINRNWQIKNYNPSSDPGRTRAVLPN</sequence>
<accession>A0AC34QMP9</accession>